<dbReference type="AlphaFoldDB" id="A0A9P6XNW8"/>
<organism evidence="1 2">
    <name type="scientific">Rhizopus delemar</name>
    <dbReference type="NCBI Taxonomy" id="936053"/>
    <lineage>
        <taxon>Eukaryota</taxon>
        <taxon>Fungi</taxon>
        <taxon>Fungi incertae sedis</taxon>
        <taxon>Mucoromycota</taxon>
        <taxon>Mucoromycotina</taxon>
        <taxon>Mucoromycetes</taxon>
        <taxon>Mucorales</taxon>
        <taxon>Mucorineae</taxon>
        <taxon>Rhizopodaceae</taxon>
        <taxon>Rhizopus</taxon>
    </lineage>
</organism>
<keyword evidence="2" id="KW-1185">Reference proteome</keyword>
<dbReference type="EMBL" id="JAANIU010015208">
    <property type="protein sequence ID" value="KAG1529416.1"/>
    <property type="molecule type" value="Genomic_DNA"/>
</dbReference>
<protein>
    <submittedName>
        <fullName evidence="1">Uncharacterized protein</fullName>
    </submittedName>
</protein>
<dbReference type="Proteomes" id="UP000740926">
    <property type="component" value="Unassembled WGS sequence"/>
</dbReference>
<reference evidence="1 2" key="1">
    <citation type="journal article" date="2020" name="Microb. Genom.">
        <title>Genetic diversity of clinical and environmental Mucorales isolates obtained from an investigation of mucormycosis cases among solid organ transplant recipients.</title>
        <authorList>
            <person name="Nguyen M.H."/>
            <person name="Kaul D."/>
            <person name="Muto C."/>
            <person name="Cheng S.J."/>
            <person name="Richter R.A."/>
            <person name="Bruno V.M."/>
            <person name="Liu G."/>
            <person name="Beyhan S."/>
            <person name="Sundermann A.J."/>
            <person name="Mounaud S."/>
            <person name="Pasculle A.W."/>
            <person name="Nierman W.C."/>
            <person name="Driscoll E."/>
            <person name="Cumbie R."/>
            <person name="Clancy C.J."/>
            <person name="Dupont C.L."/>
        </authorList>
    </citation>
    <scope>NUCLEOTIDE SEQUENCE [LARGE SCALE GENOMIC DNA]</scope>
    <source>
        <strain evidence="1 2">GL24</strain>
    </source>
</reference>
<evidence type="ECO:0000313" key="2">
    <source>
        <dbReference type="Proteomes" id="UP000740926"/>
    </source>
</evidence>
<proteinExistence type="predicted"/>
<comment type="caution">
    <text evidence="1">The sequence shown here is derived from an EMBL/GenBank/DDBJ whole genome shotgun (WGS) entry which is preliminary data.</text>
</comment>
<sequence length="115" mass="12127">MLPVAACAAGSSRRLVGASGEFTGGGVHPHAFAVDDVLRHHDLDTGVELGRLRALGGGATLQFRRGLDHFQHHRGRQLDRHGLLVNDLHVDAGQAVGDVAGVVADHVRASPSLYE</sequence>
<gene>
    <name evidence="1" type="ORF">G6F50_018015</name>
</gene>
<name>A0A9P6XNW8_9FUNG</name>
<evidence type="ECO:0000313" key="1">
    <source>
        <dbReference type="EMBL" id="KAG1529416.1"/>
    </source>
</evidence>
<accession>A0A9P6XNW8</accession>